<name>A0AAF0JAQ2_9BASI</name>
<dbReference type="EMBL" id="CP119961">
    <property type="protein sequence ID" value="WFD39450.1"/>
    <property type="molecule type" value="Genomic_DNA"/>
</dbReference>
<feature type="chain" id="PRO_5042185422" evidence="1">
    <location>
        <begin position="21"/>
        <end position="173"/>
    </location>
</feature>
<dbReference type="RefSeq" id="XP_060122347.1">
    <property type="nucleotide sequence ID" value="XM_060266364.1"/>
</dbReference>
<reference evidence="2" key="1">
    <citation type="submission" date="2023-03" db="EMBL/GenBank/DDBJ databases">
        <title>Mating type loci evolution in Malassezia.</title>
        <authorList>
            <person name="Coelho M.A."/>
        </authorList>
    </citation>
    <scope>NUCLEOTIDE SEQUENCE</scope>
    <source>
        <strain evidence="2">CBS 9431</strain>
    </source>
</reference>
<proteinExistence type="predicted"/>
<feature type="signal peptide" evidence="1">
    <location>
        <begin position="1"/>
        <end position="20"/>
    </location>
</feature>
<evidence type="ECO:0000313" key="3">
    <source>
        <dbReference type="Proteomes" id="UP001217754"/>
    </source>
</evidence>
<dbReference type="GeneID" id="85226078"/>
<evidence type="ECO:0000313" key="2">
    <source>
        <dbReference type="EMBL" id="WFD39450.1"/>
    </source>
</evidence>
<gene>
    <name evidence="2" type="ORF">MJAP1_002427</name>
</gene>
<sequence length="173" mass="19324">MNFLLKTLTLLSILAAVVYAENVRCKCMTRFSGATVSGDSKKVCLTLKDAWYDDDTQDCVISNSNWLGPGTFTSACQAHTGYTNCNQKDRQLDRRAEKPAVLEARHKGEKAYCQCTNTVLGYPVEEQTKETCESIAGVEYDKDSQSCRISPANDLQLEEFRRYCLVFVKGSSC</sequence>
<keyword evidence="1" id="KW-0732">Signal</keyword>
<protein>
    <submittedName>
        <fullName evidence="2">Uncharacterized protein</fullName>
    </submittedName>
</protein>
<keyword evidence="3" id="KW-1185">Reference proteome</keyword>
<dbReference type="AlphaFoldDB" id="A0AAF0JAQ2"/>
<dbReference type="Proteomes" id="UP001217754">
    <property type="component" value="Chromosome 4"/>
</dbReference>
<organism evidence="2 3">
    <name type="scientific">Malassezia japonica</name>
    <dbReference type="NCBI Taxonomy" id="223818"/>
    <lineage>
        <taxon>Eukaryota</taxon>
        <taxon>Fungi</taxon>
        <taxon>Dikarya</taxon>
        <taxon>Basidiomycota</taxon>
        <taxon>Ustilaginomycotina</taxon>
        <taxon>Malasseziomycetes</taxon>
        <taxon>Malasseziales</taxon>
        <taxon>Malasseziaceae</taxon>
        <taxon>Malassezia</taxon>
    </lineage>
</organism>
<evidence type="ECO:0000256" key="1">
    <source>
        <dbReference type="SAM" id="SignalP"/>
    </source>
</evidence>
<accession>A0AAF0JAQ2</accession>